<evidence type="ECO:0008006" key="4">
    <source>
        <dbReference type="Google" id="ProtNLM"/>
    </source>
</evidence>
<dbReference type="PANTHER" id="PTHR31516">
    <property type="entry name" value="STABILIZER OF AXONEMAL MICROTUBULES 2"/>
    <property type="match status" value="1"/>
</dbReference>
<evidence type="ECO:0000313" key="2">
    <source>
        <dbReference type="EMBL" id="KAG9486649.1"/>
    </source>
</evidence>
<dbReference type="GO" id="GO:0005814">
    <property type="term" value="C:centriole"/>
    <property type="evidence" value="ECO:0007669"/>
    <property type="project" value="TreeGrafter"/>
</dbReference>
<accession>A0A8J6KF40</accession>
<protein>
    <recommendedName>
        <fullName evidence="4">Stabilizer of axonemal microtubules 2</fullName>
    </recommendedName>
</protein>
<evidence type="ECO:0000313" key="3">
    <source>
        <dbReference type="Proteomes" id="UP000770717"/>
    </source>
</evidence>
<gene>
    <name evidence="2" type="ORF">GDO78_006824</name>
</gene>
<evidence type="ECO:0000256" key="1">
    <source>
        <dbReference type="ARBA" id="ARBA00008738"/>
    </source>
</evidence>
<organism evidence="2 3">
    <name type="scientific">Eleutherodactylus coqui</name>
    <name type="common">Puerto Rican coqui</name>
    <dbReference type="NCBI Taxonomy" id="57060"/>
    <lineage>
        <taxon>Eukaryota</taxon>
        <taxon>Metazoa</taxon>
        <taxon>Chordata</taxon>
        <taxon>Craniata</taxon>
        <taxon>Vertebrata</taxon>
        <taxon>Euteleostomi</taxon>
        <taxon>Amphibia</taxon>
        <taxon>Batrachia</taxon>
        <taxon>Anura</taxon>
        <taxon>Neobatrachia</taxon>
        <taxon>Hyloidea</taxon>
        <taxon>Eleutherodactylidae</taxon>
        <taxon>Eleutherodactylinae</taxon>
        <taxon>Eleutherodactylus</taxon>
        <taxon>Eleutherodactylus</taxon>
    </lineage>
</organism>
<dbReference type="PANTHER" id="PTHR31516:SF9">
    <property type="entry name" value="STABILIZER OF AXONEMAL MICROTUBULES 1"/>
    <property type="match status" value="1"/>
</dbReference>
<feature type="non-terminal residue" evidence="2">
    <location>
        <position position="292"/>
    </location>
</feature>
<reference evidence="2" key="1">
    <citation type="thesis" date="2020" institute="ProQuest LLC" country="789 East Eisenhower Parkway, Ann Arbor, MI, USA">
        <title>Comparative Genomics and Chromosome Evolution.</title>
        <authorList>
            <person name="Mudd A.B."/>
        </authorList>
    </citation>
    <scope>NUCLEOTIDE SEQUENCE</scope>
    <source>
        <strain evidence="2">HN-11 Male</strain>
        <tissue evidence="2">Kidney and liver</tissue>
    </source>
</reference>
<keyword evidence="3" id="KW-1185">Reference proteome</keyword>
<dbReference type="GO" id="GO:0005879">
    <property type="term" value="C:axonemal microtubule"/>
    <property type="evidence" value="ECO:0007669"/>
    <property type="project" value="TreeGrafter"/>
</dbReference>
<dbReference type="OrthoDB" id="365640at2759"/>
<sequence>MRPTTTYDPPKERFDVKSTFQDHFQFWPIRPTESCKPVHLYTESSAPLDYTTNYKKEYVPYHVERRPIRKKEKFKPNEEPFDCLTTNKQDYKGLPGEAAKSLPPRYCLTASDIAFSGLTEFQDKYQMWPLAPSLEKKSDPYKKPTDKMDFISTTHFDYRPHVLQPRISSKPVRQYRKCSKAFEGSSTIREDFRPWVCKKASPVRPQPNGGLPGGHFENTTTTRRDYVSHPLTHTRPFKPVNKLFMSLIPIDAQTTYNSSYTVKPIRVCPASRRDLPGYEYLRTDSLGHKQYK</sequence>
<comment type="caution">
    <text evidence="2">The sequence shown here is derived from an EMBL/GenBank/DDBJ whole genome shotgun (WGS) entry which is preliminary data.</text>
</comment>
<dbReference type="GO" id="GO:0008017">
    <property type="term" value="F:microtubule binding"/>
    <property type="evidence" value="ECO:0007669"/>
    <property type="project" value="InterPro"/>
</dbReference>
<dbReference type="Pfam" id="PF05217">
    <property type="entry name" value="SAXO1-2"/>
    <property type="match status" value="1"/>
</dbReference>
<dbReference type="EMBL" id="WNTK01000003">
    <property type="protein sequence ID" value="KAG9486649.1"/>
    <property type="molecule type" value="Genomic_DNA"/>
</dbReference>
<dbReference type="AlphaFoldDB" id="A0A8J6KF40"/>
<dbReference type="Proteomes" id="UP000770717">
    <property type="component" value="Unassembled WGS sequence"/>
</dbReference>
<proteinExistence type="inferred from homology"/>
<dbReference type="GO" id="GO:0036126">
    <property type="term" value="C:sperm flagellum"/>
    <property type="evidence" value="ECO:0007669"/>
    <property type="project" value="TreeGrafter"/>
</dbReference>
<dbReference type="GO" id="GO:0036064">
    <property type="term" value="C:ciliary basal body"/>
    <property type="evidence" value="ECO:0007669"/>
    <property type="project" value="TreeGrafter"/>
</dbReference>
<name>A0A8J6KF40_ELECQ</name>
<comment type="similarity">
    <text evidence="1">Belongs to the FAM154 family.</text>
</comment>
<dbReference type="InterPro" id="IPR033336">
    <property type="entry name" value="SAXO1/2"/>
</dbReference>